<keyword evidence="1" id="KW-0175">Coiled coil</keyword>
<protein>
    <submittedName>
        <fullName evidence="2">Uncharacterized protein</fullName>
    </submittedName>
</protein>
<organism evidence="2">
    <name type="scientific">Podoviridae sp. ctxJ29</name>
    <dbReference type="NCBI Taxonomy" id="2827754"/>
    <lineage>
        <taxon>Viruses</taxon>
        <taxon>Duplodnaviria</taxon>
        <taxon>Heunggongvirae</taxon>
        <taxon>Uroviricota</taxon>
        <taxon>Caudoviricetes</taxon>
    </lineage>
</organism>
<name>A0A8S5S780_9CAUD</name>
<proteinExistence type="predicted"/>
<accession>A0A8S5S780</accession>
<feature type="coiled-coil region" evidence="1">
    <location>
        <begin position="3"/>
        <end position="44"/>
    </location>
</feature>
<evidence type="ECO:0000313" key="2">
    <source>
        <dbReference type="EMBL" id="DAF46900.1"/>
    </source>
</evidence>
<dbReference type="EMBL" id="BK032546">
    <property type="protein sequence ID" value="DAF46900.1"/>
    <property type="molecule type" value="Genomic_DNA"/>
</dbReference>
<reference evidence="2" key="1">
    <citation type="journal article" date="2021" name="Proc. Natl. Acad. Sci. U.S.A.">
        <title>A Catalog of Tens of Thousands of Viruses from Human Metagenomes Reveals Hidden Associations with Chronic Diseases.</title>
        <authorList>
            <person name="Tisza M.J."/>
            <person name="Buck C.B."/>
        </authorList>
    </citation>
    <scope>NUCLEOTIDE SEQUENCE</scope>
    <source>
        <strain evidence="2">CtxJ29</strain>
    </source>
</reference>
<sequence>MNINEMISSIEELTIKITALEKSVAAIKSAAESIAQRVSALENQSE</sequence>
<evidence type="ECO:0000256" key="1">
    <source>
        <dbReference type="SAM" id="Coils"/>
    </source>
</evidence>